<dbReference type="SUPFAM" id="SSF53335">
    <property type="entry name" value="S-adenosyl-L-methionine-dependent methyltransferases"/>
    <property type="match status" value="1"/>
</dbReference>
<dbReference type="CDD" id="cd02440">
    <property type="entry name" value="AdoMet_MTases"/>
    <property type="match status" value="1"/>
</dbReference>
<dbReference type="GO" id="GO:0032259">
    <property type="term" value="P:methylation"/>
    <property type="evidence" value="ECO:0007669"/>
    <property type="project" value="UniProtKB-KW"/>
</dbReference>
<gene>
    <name evidence="2" type="ORF">IAA61_01850</name>
</gene>
<dbReference type="Pfam" id="PF08241">
    <property type="entry name" value="Methyltransf_11"/>
    <property type="match status" value="1"/>
</dbReference>
<dbReference type="InterPro" id="IPR013216">
    <property type="entry name" value="Methyltransf_11"/>
</dbReference>
<dbReference type="GO" id="GO:0008757">
    <property type="term" value="F:S-adenosylmethionine-dependent methyltransferase activity"/>
    <property type="evidence" value="ECO:0007669"/>
    <property type="project" value="InterPro"/>
</dbReference>
<proteinExistence type="predicted"/>
<comment type="caution">
    <text evidence="2">The sequence shown here is derived from an EMBL/GenBank/DDBJ whole genome shotgun (WGS) entry which is preliminary data.</text>
</comment>
<reference evidence="2" key="1">
    <citation type="submission" date="2020-10" db="EMBL/GenBank/DDBJ databases">
        <authorList>
            <person name="Gilroy R."/>
        </authorList>
    </citation>
    <scope>NUCLEOTIDE SEQUENCE</scope>
    <source>
        <strain evidence="2">USAMLcec3-3695</strain>
    </source>
</reference>
<dbReference type="InterPro" id="IPR029063">
    <property type="entry name" value="SAM-dependent_MTases_sf"/>
</dbReference>
<evidence type="ECO:0000259" key="1">
    <source>
        <dbReference type="Pfam" id="PF08241"/>
    </source>
</evidence>
<reference evidence="2" key="2">
    <citation type="journal article" date="2021" name="PeerJ">
        <title>Extensive microbial diversity within the chicken gut microbiome revealed by metagenomics and culture.</title>
        <authorList>
            <person name="Gilroy R."/>
            <person name="Ravi A."/>
            <person name="Getino M."/>
            <person name="Pursley I."/>
            <person name="Horton D.L."/>
            <person name="Alikhan N.F."/>
            <person name="Baker D."/>
            <person name="Gharbi K."/>
            <person name="Hall N."/>
            <person name="Watson M."/>
            <person name="Adriaenssens E.M."/>
            <person name="Foster-Nyarko E."/>
            <person name="Jarju S."/>
            <person name="Secka A."/>
            <person name="Antonio M."/>
            <person name="Oren A."/>
            <person name="Chaudhuri R.R."/>
            <person name="La Ragione R."/>
            <person name="Hildebrand F."/>
            <person name="Pallen M.J."/>
        </authorList>
    </citation>
    <scope>NUCLEOTIDE SEQUENCE</scope>
    <source>
        <strain evidence="2">USAMLcec3-3695</strain>
    </source>
</reference>
<dbReference type="AlphaFoldDB" id="A0A9D1SDW5"/>
<keyword evidence="2" id="KW-0489">Methyltransferase</keyword>
<evidence type="ECO:0000313" key="2">
    <source>
        <dbReference type="EMBL" id="HIU56541.1"/>
    </source>
</evidence>
<feature type="non-terminal residue" evidence="2">
    <location>
        <position position="1"/>
    </location>
</feature>
<dbReference type="Gene3D" id="3.40.50.150">
    <property type="entry name" value="Vaccinia Virus protein VP39"/>
    <property type="match status" value="1"/>
</dbReference>
<dbReference type="EMBL" id="DVNB01000023">
    <property type="protein sequence ID" value="HIU56541.1"/>
    <property type="molecule type" value="Genomic_DNA"/>
</dbReference>
<organism evidence="2 3">
    <name type="scientific">Candidatus Ornithomonoglobus merdipullorum</name>
    <dbReference type="NCBI Taxonomy" id="2840895"/>
    <lineage>
        <taxon>Bacteria</taxon>
        <taxon>Bacillati</taxon>
        <taxon>Bacillota</taxon>
        <taxon>Clostridia</taxon>
        <taxon>Candidatus Ornithomonoglobus</taxon>
    </lineage>
</organism>
<evidence type="ECO:0000313" key="3">
    <source>
        <dbReference type="Proteomes" id="UP000824109"/>
    </source>
</evidence>
<sequence length="182" mass="21488">DNYVPHIEKLNSIAAGYGIADRVRGVVMSMFEMTFENESFDLIWSEGSAYIAGFSNAIKDWKRLLKPDGYIICSEISWLRDDPSEESKRFWNEGYSEMNTIERKTEQIREQGYEFEGCFTCPVSDWTVNYYDPIEENIKKLEKRYPGNTQAMEAVQHLREEIDLYKKHNSDYSYVFYAMKKK</sequence>
<accession>A0A9D1SDW5</accession>
<name>A0A9D1SDW5_9FIRM</name>
<dbReference type="Proteomes" id="UP000824109">
    <property type="component" value="Unassembled WGS sequence"/>
</dbReference>
<feature type="domain" description="Methyltransferase type 11" evidence="1">
    <location>
        <begin position="23"/>
        <end position="73"/>
    </location>
</feature>
<keyword evidence="2" id="KW-0808">Transferase</keyword>
<protein>
    <submittedName>
        <fullName evidence="2">Methyltransferase domain-containing protein</fullName>
    </submittedName>
</protein>